<evidence type="ECO:0000313" key="9">
    <source>
        <dbReference type="Proteomes" id="UP001205748"/>
    </source>
</evidence>
<keyword evidence="5 6" id="KW-0249">Electron transport</keyword>
<dbReference type="EC" id="7.-.-.-" evidence="6"/>
<comment type="cofactor">
    <cofactor evidence="6">
        <name>FMN</name>
        <dbReference type="ChEBI" id="CHEBI:58210"/>
    </cofactor>
</comment>
<dbReference type="GO" id="GO:0005886">
    <property type="term" value="C:plasma membrane"/>
    <property type="evidence" value="ECO:0007669"/>
    <property type="project" value="UniProtKB-SubCell"/>
</dbReference>
<keyword evidence="6" id="KW-0812">Transmembrane</keyword>
<dbReference type="PANTHER" id="PTHR36118">
    <property type="entry name" value="ION-TRANSLOCATING OXIDOREDUCTASE COMPLEX SUBUNIT G"/>
    <property type="match status" value="1"/>
</dbReference>
<dbReference type="HAMAP" id="MF_00479">
    <property type="entry name" value="RsxG_RnfG"/>
    <property type="match status" value="1"/>
</dbReference>
<evidence type="ECO:0000256" key="5">
    <source>
        <dbReference type="ARBA" id="ARBA00022982"/>
    </source>
</evidence>
<comment type="function">
    <text evidence="6">Part of a membrane-bound complex that couples electron transfer with translocation of ions across the membrane.</text>
</comment>
<dbReference type="AlphaFoldDB" id="A0AAE3HGS2"/>
<keyword evidence="9" id="KW-1185">Reference proteome</keyword>
<evidence type="ECO:0000256" key="4">
    <source>
        <dbReference type="ARBA" id="ARBA00022643"/>
    </source>
</evidence>
<feature type="modified residue" description="FMN phosphoryl threonine" evidence="6">
    <location>
        <position position="171"/>
    </location>
</feature>
<dbReference type="PANTHER" id="PTHR36118:SF1">
    <property type="entry name" value="ION-TRANSLOCATING OXIDOREDUCTASE COMPLEX SUBUNIT G"/>
    <property type="match status" value="1"/>
</dbReference>
<dbReference type="InterPro" id="IPR007329">
    <property type="entry name" value="FMN-bd"/>
</dbReference>
<protein>
    <recommendedName>
        <fullName evidence="6">Ion-translocating oxidoreductase complex subunit G</fullName>
        <ecNumber evidence="6">7.-.-.-</ecNumber>
    </recommendedName>
    <alternativeName>
        <fullName evidence="6">Rnf electron transport complex subunit G</fullName>
    </alternativeName>
</protein>
<keyword evidence="6" id="KW-1133">Transmembrane helix</keyword>
<name>A0AAE3HGS2_9FIRM</name>
<organism evidence="8 9">
    <name type="scientific">Irregularibacter muris</name>
    <dbReference type="NCBI Taxonomy" id="1796619"/>
    <lineage>
        <taxon>Bacteria</taxon>
        <taxon>Bacillati</taxon>
        <taxon>Bacillota</taxon>
        <taxon>Clostridia</taxon>
        <taxon>Eubacteriales</taxon>
        <taxon>Eubacteriaceae</taxon>
        <taxon>Irregularibacter</taxon>
    </lineage>
</organism>
<feature type="domain" description="FMN-binding" evidence="7">
    <location>
        <begin position="98"/>
        <end position="188"/>
    </location>
</feature>
<keyword evidence="6" id="KW-1278">Translocase</keyword>
<dbReference type="GO" id="GO:0009055">
    <property type="term" value="F:electron transfer activity"/>
    <property type="evidence" value="ECO:0007669"/>
    <property type="project" value="InterPro"/>
</dbReference>
<keyword evidence="2 6" id="KW-0597">Phosphoprotein</keyword>
<comment type="similarity">
    <text evidence="6">Belongs to the RnfG family.</text>
</comment>
<keyword evidence="6" id="KW-1003">Cell membrane</keyword>
<gene>
    <name evidence="6" type="primary">rnfG</name>
    <name evidence="8" type="ORF">NSA47_13005</name>
</gene>
<keyword evidence="6" id="KW-0472">Membrane</keyword>
<evidence type="ECO:0000256" key="1">
    <source>
        <dbReference type="ARBA" id="ARBA00022448"/>
    </source>
</evidence>
<dbReference type="EMBL" id="JANKAS010000015">
    <property type="protein sequence ID" value="MCR1899891.1"/>
    <property type="molecule type" value="Genomic_DNA"/>
</dbReference>
<reference evidence="8" key="1">
    <citation type="submission" date="2022-07" db="EMBL/GenBank/DDBJ databases">
        <title>Enhanced cultured diversity of the mouse gut microbiota enables custom-made synthetic communities.</title>
        <authorList>
            <person name="Afrizal A."/>
        </authorList>
    </citation>
    <scope>NUCLEOTIDE SEQUENCE</scope>
    <source>
        <strain evidence="8">DSM 28593</strain>
    </source>
</reference>
<dbReference type="RefSeq" id="WP_257532673.1">
    <property type="nucleotide sequence ID" value="NZ_JANKAS010000015.1"/>
</dbReference>
<proteinExistence type="inferred from homology"/>
<evidence type="ECO:0000313" key="8">
    <source>
        <dbReference type="EMBL" id="MCR1899891.1"/>
    </source>
</evidence>
<keyword evidence="1 6" id="KW-0813">Transport</keyword>
<comment type="subcellular location">
    <subcellularLocation>
        <location evidence="6">Cell membrane</location>
        <topology evidence="6">Single-pass membrane protein</topology>
    </subcellularLocation>
</comment>
<evidence type="ECO:0000256" key="3">
    <source>
        <dbReference type="ARBA" id="ARBA00022630"/>
    </source>
</evidence>
<evidence type="ECO:0000259" key="7">
    <source>
        <dbReference type="SMART" id="SM00900"/>
    </source>
</evidence>
<dbReference type="Proteomes" id="UP001205748">
    <property type="component" value="Unassembled WGS sequence"/>
</dbReference>
<dbReference type="NCBIfam" id="TIGR01947">
    <property type="entry name" value="rnfG"/>
    <property type="match status" value="1"/>
</dbReference>
<dbReference type="SMART" id="SM00900">
    <property type="entry name" value="FMN_bind"/>
    <property type="match status" value="1"/>
</dbReference>
<dbReference type="GO" id="GO:0022900">
    <property type="term" value="P:electron transport chain"/>
    <property type="evidence" value="ECO:0007669"/>
    <property type="project" value="UniProtKB-UniRule"/>
</dbReference>
<sequence length="193" mass="20516">MREIAKLAGVLFVITALAAVILGFTNIATAEKIEAQVEQENLEARQEALPIADTFEEVTDSEVDNALKTPDFSSITEVYVGKKGEEIVGYTLKSTPAGYGGEVVLITGISVEGKVTGIKVVSHQETPGLGANATNPEFQNKYIDKSIDQPLAVVKTAPSKDNEIEAITGATITSSAVTTGVNTSIDLYHQYLK</sequence>
<dbReference type="GO" id="GO:0010181">
    <property type="term" value="F:FMN binding"/>
    <property type="evidence" value="ECO:0007669"/>
    <property type="project" value="InterPro"/>
</dbReference>
<keyword evidence="4 6" id="KW-0288">FMN</keyword>
<evidence type="ECO:0000256" key="2">
    <source>
        <dbReference type="ARBA" id="ARBA00022553"/>
    </source>
</evidence>
<comment type="subunit">
    <text evidence="6">The complex is composed of six subunits: RnfA, RnfB, RnfC, RnfD, RnfE and RnfG.</text>
</comment>
<dbReference type="InterPro" id="IPR010209">
    <property type="entry name" value="Ion_transpt_RnfG/RsxG"/>
</dbReference>
<comment type="caution">
    <text evidence="8">The sequence shown here is derived from an EMBL/GenBank/DDBJ whole genome shotgun (WGS) entry which is preliminary data.</text>
</comment>
<dbReference type="PIRSF" id="PIRSF006091">
    <property type="entry name" value="E_trnsport_RnfG"/>
    <property type="match status" value="1"/>
</dbReference>
<accession>A0AAE3HGS2</accession>
<keyword evidence="3 6" id="KW-0285">Flavoprotein</keyword>
<dbReference type="Pfam" id="PF04205">
    <property type="entry name" value="FMN_bind"/>
    <property type="match status" value="1"/>
</dbReference>
<evidence type="ECO:0000256" key="6">
    <source>
        <dbReference type="HAMAP-Rule" id="MF_00479"/>
    </source>
</evidence>